<keyword evidence="1" id="KW-0645">Protease</keyword>
<feature type="region of interest" description="Disordered" evidence="5">
    <location>
        <begin position="782"/>
        <end position="806"/>
    </location>
</feature>
<dbReference type="InterPro" id="IPR013103">
    <property type="entry name" value="RVT_2"/>
</dbReference>
<evidence type="ECO:0000313" key="8">
    <source>
        <dbReference type="Proteomes" id="UP001358586"/>
    </source>
</evidence>
<comment type="caution">
    <text evidence="7">The sequence shown here is derived from an EMBL/GenBank/DDBJ whole genome shotgun (WGS) entry which is preliminary data.</text>
</comment>
<dbReference type="InterPro" id="IPR043502">
    <property type="entry name" value="DNA/RNA_pol_sf"/>
</dbReference>
<feature type="compositionally biased region" description="Polar residues" evidence="5">
    <location>
        <begin position="782"/>
        <end position="803"/>
    </location>
</feature>
<dbReference type="InterPro" id="IPR029472">
    <property type="entry name" value="Copia-like_N"/>
</dbReference>
<dbReference type="Proteomes" id="UP001358586">
    <property type="component" value="Chromosome 11"/>
</dbReference>
<accession>A0ABR0N5V4</accession>
<dbReference type="InterPro" id="IPR036397">
    <property type="entry name" value="RNaseH_sf"/>
</dbReference>
<dbReference type="Gene3D" id="3.30.420.10">
    <property type="entry name" value="Ribonuclease H-like superfamily/Ribonuclease H"/>
    <property type="match status" value="1"/>
</dbReference>
<evidence type="ECO:0000256" key="5">
    <source>
        <dbReference type="SAM" id="MobiDB-lite"/>
    </source>
</evidence>
<proteinExistence type="predicted"/>
<dbReference type="Pfam" id="PF22936">
    <property type="entry name" value="Pol_BBD"/>
    <property type="match status" value="1"/>
</dbReference>
<evidence type="ECO:0000256" key="1">
    <source>
        <dbReference type="ARBA" id="ARBA00022670"/>
    </source>
</evidence>
<dbReference type="SUPFAM" id="SSF53098">
    <property type="entry name" value="Ribonuclease H-like"/>
    <property type="match status" value="1"/>
</dbReference>
<dbReference type="Pfam" id="PF13976">
    <property type="entry name" value="gag_pre-integrs"/>
    <property type="match status" value="1"/>
</dbReference>
<dbReference type="InterPro" id="IPR025724">
    <property type="entry name" value="GAG-pre-integrase_dom"/>
</dbReference>
<dbReference type="InterPro" id="IPR012337">
    <property type="entry name" value="RNaseH-like_sf"/>
</dbReference>
<dbReference type="Pfam" id="PF25597">
    <property type="entry name" value="SH3_retrovirus"/>
    <property type="match status" value="1"/>
</dbReference>
<sequence length="1238" mass="140897">MSETPSPTSEITSNLENFSGFDAPSDSSGLTIPCHRLNGNNFLEWSQSVKIFHLGRERLDYVTGEIKKPAVTDAGFAKWMRDNGQVMTWLLNSMTPSISRNFLLYTTAAEIWSAVRETYSSTDNIAELYHVEDQEATLKQGTMPVTLYYNTLTALWQQLDLYAHYDWVDPRDVALYQQIVTQQRLFQFLQGLNKDLDEVRGRVLAISPLPSLREAFSMVKKEEIRRCVMLSDEPYSTSERSALLTHQSSPSSKRGRPWCDHCKKPGHSKEKCWKLHGKPQDWKAKHSRHNKSSLVVATSVTSFTKEQIAELQKLFEKFQGSCEGNLVIKDPEGNLSSTAFFSSQLTPNWILDSGATDHMTGNKALFHNFFHTFGKAVKTDDGTLCKIEGHGTVILNEQIALKNVLFVPNLACNLISVSKLSTDLHCSVIFNDRDCTLQALNSKKMIGKANLHNGLYILPTSPKIEISKSFTALGKVDTVMLWHFRLGHPSFQYLAKLFPALFINKRPNFFSCKVCSLAKHTKSSYFPFTYKPSYPFALIHSDIWGPSRVKNADNCKWFITFIDDHSRRTWTYLLKDKSETASVFVQFYNMVLTQFGSKIQLFKSNNGSEFFARSLGDFFKEKGIVQISSCVGTPQQNDIAKRKNRHLLEVTRSLLFTTNVPKYLWGKALLTATYLINRMPSKFLKFQTPQSIFLQHFPHFKPISSILPLKIFGCTVFIQNIAPNKSKLDPKSLKCVLVGYSSLKKGYKCYHPPSKRFFTTMDITFYEQNSYFTQAENQGETWSDFQPQQVSPPNLHSQPSELPSCSPLPADLSPVNAPIDSPVVPMTNLPTPTLNTLPENTPTPIDTAEMEEEISKSTTLDDFPIAIRKGVRQCTKHPIEKFTSYNSLMLSFQAFTATLDKEQVPTSIAEALKDPKWRRAVEEEICALEKNATWTITDLPQEKKAVGCKWIFAVKYNSNGMAKLNTIRVLLSLAVNCDWKLHQLDIKNAFLNGKLEEEVYMQLPPGSKSIEGSNKVCKLNKYLYGLKQSPRAWFEKFTKVILQNGYKQSLADHTLFIKVTSTNKKAILIVYVDDIILTGDDEEEISNLKKLLNREFETKDFGKLRYFLGMEVARLKEGLVINQRKYVLDLLKETGFLGCKPADTLMEANLRFNKEDESLVDREKFQRLVGKLIYLSLTRPDIAFPVNVISQHMTNPTEEHMAAANRILKYLKKTSGHGLMFKKTQDRTVKIFTDFSWA</sequence>
<evidence type="ECO:0000313" key="7">
    <source>
        <dbReference type="EMBL" id="KAK5785187.1"/>
    </source>
</evidence>
<keyword evidence="8" id="KW-1185">Reference proteome</keyword>
<evidence type="ECO:0000259" key="6">
    <source>
        <dbReference type="PROSITE" id="PS50994"/>
    </source>
</evidence>
<dbReference type="Pfam" id="PF00665">
    <property type="entry name" value="rve"/>
    <property type="match status" value="1"/>
</dbReference>
<dbReference type="Pfam" id="PF07727">
    <property type="entry name" value="RVT_2"/>
    <property type="match status" value="1"/>
</dbReference>
<feature type="domain" description="Integrase catalytic" evidence="6">
    <location>
        <begin position="531"/>
        <end position="697"/>
    </location>
</feature>
<dbReference type="PROSITE" id="PS50994">
    <property type="entry name" value="INTEGRASE"/>
    <property type="match status" value="1"/>
</dbReference>
<name>A0ABR0N5V4_GOSAR</name>
<dbReference type="InterPro" id="IPR057670">
    <property type="entry name" value="SH3_retrovirus"/>
</dbReference>
<dbReference type="InterPro" id="IPR054722">
    <property type="entry name" value="PolX-like_BBD"/>
</dbReference>
<reference evidence="7 8" key="1">
    <citation type="submission" date="2023-03" db="EMBL/GenBank/DDBJ databases">
        <title>WGS of Gossypium arboreum.</title>
        <authorList>
            <person name="Yu D."/>
        </authorList>
    </citation>
    <scope>NUCLEOTIDE SEQUENCE [LARGE SCALE GENOMIC DNA]</scope>
    <source>
        <tissue evidence="7">Leaf</tissue>
    </source>
</reference>
<evidence type="ECO:0000256" key="4">
    <source>
        <dbReference type="ARBA" id="ARBA00022801"/>
    </source>
</evidence>
<gene>
    <name evidence="7" type="ORF">PVK06_039741</name>
</gene>
<evidence type="ECO:0000256" key="2">
    <source>
        <dbReference type="ARBA" id="ARBA00022723"/>
    </source>
</evidence>
<dbReference type="EMBL" id="JARKNE010000011">
    <property type="protein sequence ID" value="KAK5785187.1"/>
    <property type="molecule type" value="Genomic_DNA"/>
</dbReference>
<organism evidence="7 8">
    <name type="scientific">Gossypium arboreum</name>
    <name type="common">Tree cotton</name>
    <name type="synonym">Gossypium nanking</name>
    <dbReference type="NCBI Taxonomy" id="29729"/>
    <lineage>
        <taxon>Eukaryota</taxon>
        <taxon>Viridiplantae</taxon>
        <taxon>Streptophyta</taxon>
        <taxon>Embryophyta</taxon>
        <taxon>Tracheophyta</taxon>
        <taxon>Spermatophyta</taxon>
        <taxon>Magnoliopsida</taxon>
        <taxon>eudicotyledons</taxon>
        <taxon>Gunneridae</taxon>
        <taxon>Pentapetalae</taxon>
        <taxon>rosids</taxon>
        <taxon>malvids</taxon>
        <taxon>Malvales</taxon>
        <taxon>Malvaceae</taxon>
        <taxon>Malvoideae</taxon>
        <taxon>Gossypium</taxon>
    </lineage>
</organism>
<keyword evidence="2" id="KW-0479">Metal-binding</keyword>
<dbReference type="PANTHER" id="PTHR42648:SF22">
    <property type="entry name" value="REVERSE TRANSCRIPTASE TY1_COPIA-TYPE DOMAIN-CONTAINING PROTEIN"/>
    <property type="match status" value="1"/>
</dbReference>
<dbReference type="InterPro" id="IPR039537">
    <property type="entry name" value="Retrotran_Ty1/copia-like"/>
</dbReference>
<dbReference type="Pfam" id="PF14244">
    <property type="entry name" value="Retrotran_gag_3"/>
    <property type="match status" value="1"/>
</dbReference>
<keyword evidence="4" id="KW-0378">Hydrolase</keyword>
<dbReference type="InterPro" id="IPR001584">
    <property type="entry name" value="Integrase_cat-core"/>
</dbReference>
<dbReference type="PANTHER" id="PTHR42648">
    <property type="entry name" value="TRANSPOSASE, PUTATIVE-RELATED"/>
    <property type="match status" value="1"/>
</dbReference>
<dbReference type="SUPFAM" id="SSF56672">
    <property type="entry name" value="DNA/RNA polymerases"/>
    <property type="match status" value="1"/>
</dbReference>
<protein>
    <recommendedName>
        <fullName evidence="6">Integrase catalytic domain-containing protein</fullName>
    </recommendedName>
</protein>
<keyword evidence="3" id="KW-0064">Aspartyl protease</keyword>
<evidence type="ECO:0000256" key="3">
    <source>
        <dbReference type="ARBA" id="ARBA00022750"/>
    </source>
</evidence>